<dbReference type="EMBL" id="JAGSYN010000050">
    <property type="protein sequence ID" value="KAG7665446.1"/>
    <property type="molecule type" value="Genomic_DNA"/>
</dbReference>
<feature type="transmembrane region" description="Helical" evidence="3">
    <location>
        <begin position="57"/>
        <end position="73"/>
    </location>
</feature>
<reference evidence="5 6" key="1">
    <citation type="journal article" date="2021" name="DNA Res.">
        <title>Genome analysis of Candida subhashii reveals its hybrid nature and dual mitochondrial genome conformations.</title>
        <authorList>
            <person name="Mixao V."/>
            <person name="Hegedusova E."/>
            <person name="Saus E."/>
            <person name="Pryszcz L.P."/>
            <person name="Cillingova A."/>
            <person name="Nosek J."/>
            <person name="Gabaldon T."/>
        </authorList>
    </citation>
    <scope>NUCLEOTIDE SEQUENCE [LARGE SCALE GENOMIC DNA]</scope>
    <source>
        <strain evidence="5 6">CBS 10753</strain>
    </source>
</reference>
<keyword evidence="3" id="KW-1133">Transmembrane helix</keyword>
<comment type="caution">
    <text evidence="5">The sequence shown here is derived from an EMBL/GenBank/DDBJ whole genome shotgun (WGS) entry which is preliminary data.</text>
</comment>
<evidence type="ECO:0000256" key="3">
    <source>
        <dbReference type="SAM" id="Phobius"/>
    </source>
</evidence>
<gene>
    <name evidence="5" type="ORF">J8A68_001134</name>
</gene>
<feature type="transmembrane region" description="Helical" evidence="3">
    <location>
        <begin position="79"/>
        <end position="101"/>
    </location>
</feature>
<feature type="transmembrane region" description="Helical" evidence="3">
    <location>
        <begin position="122"/>
        <end position="143"/>
    </location>
</feature>
<dbReference type="GO" id="GO:0022857">
    <property type="term" value="F:transmembrane transporter activity"/>
    <property type="evidence" value="ECO:0007669"/>
    <property type="project" value="InterPro"/>
</dbReference>
<accession>A0A8J5URC8</accession>
<evidence type="ECO:0000313" key="5">
    <source>
        <dbReference type="EMBL" id="KAG7665446.1"/>
    </source>
</evidence>
<name>A0A8J5URC8_9ASCO</name>
<feature type="transmembrane region" description="Helical" evidence="3">
    <location>
        <begin position="255"/>
        <end position="278"/>
    </location>
</feature>
<organism evidence="5 6">
    <name type="scientific">[Candida] subhashii</name>
    <dbReference type="NCBI Taxonomy" id="561895"/>
    <lineage>
        <taxon>Eukaryota</taxon>
        <taxon>Fungi</taxon>
        <taxon>Dikarya</taxon>
        <taxon>Ascomycota</taxon>
        <taxon>Saccharomycotina</taxon>
        <taxon>Pichiomycetes</taxon>
        <taxon>Debaryomycetaceae</taxon>
        <taxon>Spathaspora</taxon>
    </lineage>
</organism>
<dbReference type="AlphaFoldDB" id="A0A8J5URC8"/>
<comment type="subcellular location">
    <subcellularLocation>
        <location evidence="1">Membrane</location>
        <topology evidence="1">Multi-pass membrane protein</topology>
    </subcellularLocation>
</comment>
<feature type="transmembrane region" description="Helical" evidence="3">
    <location>
        <begin position="290"/>
        <end position="310"/>
    </location>
</feature>
<dbReference type="PROSITE" id="PS50850">
    <property type="entry name" value="MFS"/>
    <property type="match status" value="1"/>
</dbReference>
<evidence type="ECO:0000313" key="6">
    <source>
        <dbReference type="Proteomes" id="UP000694255"/>
    </source>
</evidence>
<dbReference type="InterPro" id="IPR011701">
    <property type="entry name" value="MFS"/>
</dbReference>
<evidence type="ECO:0000256" key="2">
    <source>
        <dbReference type="SAM" id="MobiDB-lite"/>
    </source>
</evidence>
<sequence length="440" mass="48342">MIRLIGFGATSLILALYLKSIDIREELIGLFMTLVFAGDLITSFVIVLITDQIGRRLVLIFSSLLMFFTGLTFCFFENYYILTAVAVLGIFTPSGVEVGPFRTIEQSSIASLAPHRDRSDIYAWYTFLGMFCAAFGSFVAGILVDIVHKKWNHSLVTGYRSVFYMYTFLAGIHVILSLLISSAIEPNKEPEVIEEQQQDANNNTTADDGEESSTDAIDETTPLVDSIQAKKASKKTKFSLSGALFPKLNPHTYSIVFKLALLFGLDAFASSLTPHSWISYYIKHKFDVPASYLGSVFFTTGIVSGFTSLCSTSLTKRLGAVVTMVVTHLPASLLLTIVPLPSSFVMTMIILVTRASTQSMDVAPKHVFLATLVADSERTAVFGFVNVVKTLAQTVGPSIVGILTRNGMQWLTFVIAGTLKSTYDLGILATFLTYNRHNEH</sequence>
<keyword evidence="3" id="KW-0472">Membrane</keyword>
<dbReference type="Proteomes" id="UP000694255">
    <property type="component" value="Unassembled WGS sequence"/>
</dbReference>
<dbReference type="InterPro" id="IPR020846">
    <property type="entry name" value="MFS_dom"/>
</dbReference>
<feature type="compositionally biased region" description="Acidic residues" evidence="2">
    <location>
        <begin position="207"/>
        <end position="216"/>
    </location>
</feature>
<dbReference type="GeneID" id="73467935"/>
<dbReference type="PANTHER" id="PTHR23520:SF5">
    <property type="entry name" value="TRANSPORTER, PUTATIVE (AFU_ORTHOLOGUE AFUA_3G04000)-RELATED"/>
    <property type="match status" value="1"/>
</dbReference>
<evidence type="ECO:0000259" key="4">
    <source>
        <dbReference type="PROSITE" id="PS50850"/>
    </source>
</evidence>
<feature type="transmembrane region" description="Helical" evidence="3">
    <location>
        <begin position="163"/>
        <end position="184"/>
    </location>
</feature>
<dbReference type="OrthoDB" id="10027823at2759"/>
<feature type="domain" description="Major facilitator superfamily (MFS) profile" evidence="4">
    <location>
        <begin position="1"/>
        <end position="438"/>
    </location>
</feature>
<keyword evidence="6" id="KW-1185">Reference proteome</keyword>
<feature type="region of interest" description="Disordered" evidence="2">
    <location>
        <begin position="190"/>
        <end position="216"/>
    </location>
</feature>
<proteinExistence type="predicted"/>
<dbReference type="GO" id="GO:0000329">
    <property type="term" value="C:fungal-type vacuole membrane"/>
    <property type="evidence" value="ECO:0007669"/>
    <property type="project" value="TreeGrafter"/>
</dbReference>
<feature type="transmembrane region" description="Helical" evidence="3">
    <location>
        <begin position="30"/>
        <end position="50"/>
    </location>
</feature>
<evidence type="ECO:0000256" key="1">
    <source>
        <dbReference type="ARBA" id="ARBA00004141"/>
    </source>
</evidence>
<protein>
    <recommendedName>
        <fullName evidence="4">Major facilitator superfamily (MFS) profile domain-containing protein</fullName>
    </recommendedName>
</protein>
<feature type="transmembrane region" description="Helical" evidence="3">
    <location>
        <begin position="331"/>
        <end position="352"/>
    </location>
</feature>
<dbReference type="PANTHER" id="PTHR23520">
    <property type="entry name" value="TRANSPORTER, PUTATIVE (AFU_ORTHOLOGUE AFUA_3G04000)-RELATED"/>
    <property type="match status" value="1"/>
</dbReference>
<keyword evidence="3" id="KW-0812">Transmembrane</keyword>
<dbReference type="RefSeq" id="XP_049265678.1">
    <property type="nucleotide sequence ID" value="XM_049404755.1"/>
</dbReference>
<dbReference type="Pfam" id="PF07690">
    <property type="entry name" value="MFS_1"/>
    <property type="match status" value="2"/>
</dbReference>